<keyword evidence="1" id="KW-1133">Transmembrane helix</keyword>
<organism evidence="2 3">
    <name type="scientific">Streptosporangium subroseum</name>
    <dbReference type="NCBI Taxonomy" id="106412"/>
    <lineage>
        <taxon>Bacteria</taxon>
        <taxon>Bacillati</taxon>
        <taxon>Actinomycetota</taxon>
        <taxon>Actinomycetes</taxon>
        <taxon>Streptosporangiales</taxon>
        <taxon>Streptosporangiaceae</taxon>
        <taxon>Streptosporangium</taxon>
    </lineage>
</organism>
<evidence type="ECO:0000313" key="2">
    <source>
        <dbReference type="EMBL" id="SNT58097.1"/>
    </source>
</evidence>
<proteinExistence type="predicted"/>
<feature type="transmembrane region" description="Helical" evidence="1">
    <location>
        <begin position="48"/>
        <end position="69"/>
    </location>
</feature>
<accession>A0A239NTB4</accession>
<protein>
    <submittedName>
        <fullName evidence="2">Uncharacterized protein</fullName>
    </submittedName>
</protein>
<dbReference type="OrthoDB" id="3826074at2"/>
<dbReference type="RefSeq" id="WP_089212533.1">
    <property type="nucleotide sequence ID" value="NZ_FZOD01000068.1"/>
</dbReference>
<keyword evidence="1" id="KW-0812">Transmembrane</keyword>
<reference evidence="2 3" key="1">
    <citation type="submission" date="2017-06" db="EMBL/GenBank/DDBJ databases">
        <authorList>
            <person name="Kim H.J."/>
            <person name="Triplett B.A."/>
        </authorList>
    </citation>
    <scope>NUCLEOTIDE SEQUENCE [LARGE SCALE GENOMIC DNA]</scope>
    <source>
        <strain evidence="2 3">CGMCC 4.2132</strain>
    </source>
</reference>
<keyword evidence="3" id="KW-1185">Reference proteome</keyword>
<dbReference type="AlphaFoldDB" id="A0A239NTB4"/>
<dbReference type="EMBL" id="FZOD01000068">
    <property type="protein sequence ID" value="SNT58097.1"/>
    <property type="molecule type" value="Genomic_DNA"/>
</dbReference>
<evidence type="ECO:0000313" key="3">
    <source>
        <dbReference type="Proteomes" id="UP000198282"/>
    </source>
</evidence>
<keyword evidence="1" id="KW-0472">Membrane</keyword>
<name>A0A239NTB4_9ACTN</name>
<evidence type="ECO:0000256" key="1">
    <source>
        <dbReference type="SAM" id="Phobius"/>
    </source>
</evidence>
<dbReference type="Proteomes" id="UP000198282">
    <property type="component" value="Unassembled WGS sequence"/>
</dbReference>
<gene>
    <name evidence="2" type="ORF">SAMN05216276_106834</name>
</gene>
<sequence length="295" mass="31655">MNELQQIARVNDKDLAGQASGAGARALLAAIVAEEPVPEPRRRPVKRFVLAAAVTAVLAAVAVIGPSIVNGRGTATSYANSAIEVWQEGGQWKGRIKDPFANPAEFEEAFRAVGVDVKLELLPSSPRWVGQIFGGGSVPTERMGTSNFSVDQEPAGCALTSPDCTLLLSFPIDSAGQHLKVGRPAKPGEAYEDHPMATAKGRSLDGYRVDEKTVGEVLPEIEKRGLKVVYQIIDPNSNGQGYGVDPNKQSTPVGDDWVVWEAEEAQLGVVRLIVTDRRYDKNPVYGGPRDDVVKD</sequence>